<gene>
    <name evidence="13" type="ORF">TWF694_002576</name>
</gene>
<comment type="caution">
    <text evidence="13">The sequence shown here is derived from an EMBL/GenBank/DDBJ whole genome shotgun (WGS) entry which is preliminary data.</text>
</comment>
<evidence type="ECO:0000256" key="6">
    <source>
        <dbReference type="ARBA" id="ARBA00023180"/>
    </source>
</evidence>
<dbReference type="InterPro" id="IPR046936">
    <property type="entry name" value="BIM1-like"/>
</dbReference>
<dbReference type="InterPro" id="IPR007567">
    <property type="entry name" value="Mid2_dom"/>
</dbReference>
<evidence type="ECO:0000256" key="10">
    <source>
        <dbReference type="SAM" id="SignalP"/>
    </source>
</evidence>
<feature type="domain" description="Mid2" evidence="11">
    <location>
        <begin position="220"/>
        <end position="274"/>
    </location>
</feature>
<dbReference type="InterPro" id="IPR046530">
    <property type="entry name" value="BIM1-like_dom"/>
</dbReference>
<evidence type="ECO:0000256" key="4">
    <source>
        <dbReference type="ARBA" id="ARBA00022729"/>
    </source>
</evidence>
<dbReference type="PANTHER" id="PTHR34992">
    <property type="entry name" value="HYPHAL ANASTAMOSIS-7 PROTEIN"/>
    <property type="match status" value="1"/>
</dbReference>
<evidence type="ECO:0000256" key="7">
    <source>
        <dbReference type="ARBA" id="ARBA00023288"/>
    </source>
</evidence>
<keyword evidence="9" id="KW-0812">Transmembrane</keyword>
<dbReference type="PANTHER" id="PTHR34992:SF1">
    <property type="entry name" value="COPPER ACQUISITION FACTOR BIM1-LIKE DOMAIN-CONTAINING PROTEIN"/>
    <property type="match status" value="1"/>
</dbReference>
<evidence type="ECO:0000256" key="1">
    <source>
        <dbReference type="ARBA" id="ARBA00004609"/>
    </source>
</evidence>
<evidence type="ECO:0008006" key="15">
    <source>
        <dbReference type="Google" id="ProtNLM"/>
    </source>
</evidence>
<reference evidence="13 14" key="1">
    <citation type="submission" date="2019-10" db="EMBL/GenBank/DDBJ databases">
        <authorList>
            <person name="Palmer J.M."/>
        </authorList>
    </citation>
    <scope>NUCLEOTIDE SEQUENCE [LARGE SCALE GENOMIC DNA]</scope>
    <source>
        <strain evidence="13 14">TWF694</strain>
    </source>
</reference>
<evidence type="ECO:0000256" key="5">
    <source>
        <dbReference type="ARBA" id="ARBA00023136"/>
    </source>
</evidence>
<evidence type="ECO:0000259" key="11">
    <source>
        <dbReference type="Pfam" id="PF04478"/>
    </source>
</evidence>
<evidence type="ECO:0000313" key="13">
    <source>
        <dbReference type="EMBL" id="KAK6533641.1"/>
    </source>
</evidence>
<evidence type="ECO:0000256" key="2">
    <source>
        <dbReference type="ARBA" id="ARBA00022475"/>
    </source>
</evidence>
<feature type="region of interest" description="Disordered" evidence="8">
    <location>
        <begin position="174"/>
        <end position="244"/>
    </location>
</feature>
<feature type="transmembrane region" description="Helical" evidence="9">
    <location>
        <begin position="250"/>
        <end position="271"/>
    </location>
</feature>
<dbReference type="Pfam" id="PF04478">
    <property type="entry name" value="Mid2"/>
    <property type="match status" value="1"/>
</dbReference>
<sequence>MLLKYTLLSCLAFLGTCHFVLNSPPTIGFSDEDEGVYPCGSFDVTSRETVTDFPDGGVAISLTSSHPQTVWYYRAALLNESTANRWISLGSAIAQTGLGGFCSLGVKLPGSVDWEGLDGVLQVVANQPDGWLFQCSAVTFTSGAATDPDSSCKNSSGVTAVYTNAEINASFTSISGSSQTSTSRSTTSSSRPSSRSSTSSSSSTRGPRTTGSSTTAASQTQTTSSTTSSTNPSDPSKDGGNSKSKLSTGAIIGIAVGVGIPVLVVIAYLWYRFKRRPEMPSVPIHNDPTMSQHWGGIGPMNDGPGQLSNR</sequence>
<keyword evidence="14" id="KW-1185">Reference proteome</keyword>
<evidence type="ECO:0000256" key="9">
    <source>
        <dbReference type="SAM" id="Phobius"/>
    </source>
</evidence>
<keyword evidence="3" id="KW-0336">GPI-anchor</keyword>
<dbReference type="Proteomes" id="UP001365542">
    <property type="component" value="Unassembled WGS sequence"/>
</dbReference>
<feature type="domain" description="Copper acquisition factor BIM1-like" evidence="12">
    <location>
        <begin position="18"/>
        <end position="157"/>
    </location>
</feature>
<evidence type="ECO:0000313" key="14">
    <source>
        <dbReference type="Proteomes" id="UP001365542"/>
    </source>
</evidence>
<feature type="compositionally biased region" description="Low complexity" evidence="8">
    <location>
        <begin position="174"/>
        <end position="233"/>
    </location>
</feature>
<dbReference type="EMBL" id="JAVHJO010000011">
    <property type="protein sequence ID" value="KAK6533641.1"/>
    <property type="molecule type" value="Genomic_DNA"/>
</dbReference>
<dbReference type="GO" id="GO:0005886">
    <property type="term" value="C:plasma membrane"/>
    <property type="evidence" value="ECO:0007669"/>
    <property type="project" value="UniProtKB-SubCell"/>
</dbReference>
<dbReference type="CDD" id="cd21176">
    <property type="entry name" value="LPMO_auxiliary-like"/>
    <property type="match status" value="1"/>
</dbReference>
<keyword evidence="2" id="KW-1003">Cell membrane</keyword>
<evidence type="ECO:0000256" key="8">
    <source>
        <dbReference type="SAM" id="MobiDB-lite"/>
    </source>
</evidence>
<feature type="region of interest" description="Disordered" evidence="8">
    <location>
        <begin position="290"/>
        <end position="310"/>
    </location>
</feature>
<dbReference type="GO" id="GO:0098552">
    <property type="term" value="C:side of membrane"/>
    <property type="evidence" value="ECO:0007669"/>
    <property type="project" value="UniProtKB-KW"/>
</dbReference>
<comment type="subcellular location">
    <subcellularLocation>
        <location evidence="1">Cell membrane</location>
        <topology evidence="1">Lipid-anchor</topology>
        <topology evidence="1">GPI-anchor</topology>
    </subcellularLocation>
</comment>
<evidence type="ECO:0000259" key="12">
    <source>
        <dbReference type="Pfam" id="PF20238"/>
    </source>
</evidence>
<protein>
    <recommendedName>
        <fullName evidence="15">Mid2 domain-containing protein</fullName>
    </recommendedName>
</protein>
<feature type="chain" id="PRO_5043833043" description="Mid2 domain-containing protein" evidence="10">
    <location>
        <begin position="23"/>
        <end position="310"/>
    </location>
</feature>
<accession>A0AAV9X2D9</accession>
<proteinExistence type="predicted"/>
<keyword evidence="5 9" id="KW-0472">Membrane</keyword>
<organism evidence="13 14">
    <name type="scientific">Orbilia ellipsospora</name>
    <dbReference type="NCBI Taxonomy" id="2528407"/>
    <lineage>
        <taxon>Eukaryota</taxon>
        <taxon>Fungi</taxon>
        <taxon>Dikarya</taxon>
        <taxon>Ascomycota</taxon>
        <taxon>Pezizomycotina</taxon>
        <taxon>Orbiliomycetes</taxon>
        <taxon>Orbiliales</taxon>
        <taxon>Orbiliaceae</taxon>
        <taxon>Orbilia</taxon>
    </lineage>
</organism>
<evidence type="ECO:0000256" key="3">
    <source>
        <dbReference type="ARBA" id="ARBA00022622"/>
    </source>
</evidence>
<keyword evidence="9" id="KW-1133">Transmembrane helix</keyword>
<name>A0AAV9X2D9_9PEZI</name>
<dbReference type="AlphaFoldDB" id="A0AAV9X2D9"/>
<dbReference type="Pfam" id="PF20238">
    <property type="entry name" value="BIM1-like_dom"/>
    <property type="match status" value="1"/>
</dbReference>
<keyword evidence="4 10" id="KW-0732">Signal</keyword>
<keyword evidence="7" id="KW-0449">Lipoprotein</keyword>
<feature type="signal peptide" evidence="10">
    <location>
        <begin position="1"/>
        <end position="22"/>
    </location>
</feature>
<keyword evidence="6" id="KW-0325">Glycoprotein</keyword>